<dbReference type="Proteomes" id="UP000637061">
    <property type="component" value="Unassembled WGS sequence"/>
</dbReference>
<dbReference type="EMBL" id="JAEHTE010000001">
    <property type="protein sequence ID" value="MBI6882583.1"/>
    <property type="molecule type" value="Genomic_DNA"/>
</dbReference>
<sequence length="428" mass="47643">MIDRNDLAVWIAIDNPRWAGQAVIDAGELIEKKGFTLDPSIPFDELARVVTDLINLMPGRVSLGWDQRIRTTLMSKALNVFDPETMQDHAESFADLFKKCESELREQRDTGKSELEGLPWLTSALKKSMHLMPVSSYRWFFGNAVGYAYLDTSSVDRRMFNDAEVAFASHPKLITDPAFKALIDHGFEQGISKADLQGKACIKECIAVSRVLCQMRDAGLEARLWQLDLLQATHLLSHLAKAHGEAATDSEKALIASGAEALMDVFFRPASEKPLMRSNCFRPYEYPTYWAIWFDPEPMKQLTEMIVEALDSIDKKGDPRIAGAVERLTMRLLIDGTICAQALAPTEAKMSAKAARLKAECAAHMGNFVRALVARSEDYMAKPKAMNGLNLTAKSVLIGLLPDGQVKTSLLRVHKRTRGQILMDDLGI</sequence>
<gene>
    <name evidence="1" type="ORF">JEU22_01545</name>
</gene>
<evidence type="ECO:0000313" key="2">
    <source>
        <dbReference type="Proteomes" id="UP000637061"/>
    </source>
</evidence>
<accession>A0A8I1EC58</accession>
<proteinExistence type="predicted"/>
<reference evidence="1" key="1">
    <citation type="submission" date="2020-12" db="EMBL/GenBank/DDBJ databases">
        <title>Enhanced detection system for hospital associated transmission using whole genome sequencing surveillance.</title>
        <authorList>
            <person name="Harrison L.H."/>
            <person name="Van Tyne D."/>
            <person name="Marsh J.W."/>
            <person name="Griffith M.P."/>
            <person name="Snyder D.J."/>
            <person name="Cooper V.S."/>
            <person name="Mustapha M."/>
        </authorList>
    </citation>
    <scope>NUCLEOTIDE SEQUENCE</scope>
    <source>
        <strain evidence="1">PSB00042</strain>
    </source>
</reference>
<name>A0A8I1EC58_PSEPU</name>
<dbReference type="RefSeq" id="WP_198746196.1">
    <property type="nucleotide sequence ID" value="NZ_JAEHTE010000001.1"/>
</dbReference>
<protein>
    <submittedName>
        <fullName evidence="1">Uncharacterized protein</fullName>
    </submittedName>
</protein>
<comment type="caution">
    <text evidence="1">The sequence shown here is derived from an EMBL/GenBank/DDBJ whole genome shotgun (WGS) entry which is preliminary data.</text>
</comment>
<evidence type="ECO:0000313" key="1">
    <source>
        <dbReference type="EMBL" id="MBI6882583.1"/>
    </source>
</evidence>
<organism evidence="1 2">
    <name type="scientific">Pseudomonas putida</name>
    <name type="common">Arthrobacter siderocapsulatus</name>
    <dbReference type="NCBI Taxonomy" id="303"/>
    <lineage>
        <taxon>Bacteria</taxon>
        <taxon>Pseudomonadati</taxon>
        <taxon>Pseudomonadota</taxon>
        <taxon>Gammaproteobacteria</taxon>
        <taxon>Pseudomonadales</taxon>
        <taxon>Pseudomonadaceae</taxon>
        <taxon>Pseudomonas</taxon>
    </lineage>
</organism>
<dbReference type="AlphaFoldDB" id="A0A8I1EC58"/>